<dbReference type="GO" id="GO:0006303">
    <property type="term" value="P:double-strand break repair via nonhomologous end joining"/>
    <property type="evidence" value="ECO:0007669"/>
    <property type="project" value="UniProtKB-UniRule"/>
</dbReference>
<dbReference type="CDD" id="cd00789">
    <property type="entry name" value="KU_like"/>
    <property type="match status" value="1"/>
</dbReference>
<dbReference type="Proteomes" id="UP000317303">
    <property type="component" value="Unassembled WGS sequence"/>
</dbReference>
<evidence type="ECO:0000313" key="7">
    <source>
        <dbReference type="EMBL" id="TWH21987.1"/>
    </source>
</evidence>
<evidence type="ECO:0000313" key="8">
    <source>
        <dbReference type="Proteomes" id="UP000317303"/>
    </source>
</evidence>
<dbReference type="InterPro" id="IPR006164">
    <property type="entry name" value="DNA_bd_Ku70/Ku80"/>
</dbReference>
<accession>A0A660CJE2</accession>
<gene>
    <name evidence="3" type="primary">ku</name>
    <name evidence="7" type="ORF">JD82_03860</name>
</gene>
<feature type="region of interest" description="Disordered" evidence="4">
    <location>
        <begin position="251"/>
        <end position="393"/>
    </location>
</feature>
<dbReference type="AlphaFoldDB" id="A0A660CJE2"/>
<dbReference type="FunFam" id="2.40.290.10:FF:000004">
    <property type="entry name" value="Non-homologous end joining protein Ku"/>
    <property type="match status" value="1"/>
</dbReference>
<name>A0A660CJE2_9PSEU</name>
<keyword evidence="1 3" id="KW-0238">DNA-binding</keyword>
<dbReference type="PANTHER" id="PTHR41251:SF1">
    <property type="entry name" value="NON-HOMOLOGOUS END JOINING PROTEIN KU"/>
    <property type="match status" value="1"/>
</dbReference>
<keyword evidence="3" id="KW-0227">DNA damage</keyword>
<dbReference type="GO" id="GO:0003690">
    <property type="term" value="F:double-stranded DNA binding"/>
    <property type="evidence" value="ECO:0007669"/>
    <property type="project" value="UniProtKB-UniRule"/>
</dbReference>
<dbReference type="HAMAP" id="MF_01875">
    <property type="entry name" value="Prokaryotic_Ku"/>
    <property type="match status" value="1"/>
</dbReference>
<proteinExistence type="inferred from homology"/>
<evidence type="ECO:0000256" key="4">
    <source>
        <dbReference type="SAM" id="MobiDB-lite"/>
    </source>
</evidence>
<dbReference type="GO" id="GO:0006310">
    <property type="term" value="P:DNA recombination"/>
    <property type="evidence" value="ECO:0007669"/>
    <property type="project" value="UniProtKB-KW"/>
</dbReference>
<dbReference type="OrthoDB" id="9795084at2"/>
<evidence type="ECO:0000256" key="5">
    <source>
        <dbReference type="SAM" id="SignalP"/>
    </source>
</evidence>
<comment type="similarity">
    <text evidence="3">Belongs to the prokaryotic Ku family.</text>
</comment>
<dbReference type="Gene3D" id="2.40.290.10">
    <property type="match status" value="1"/>
</dbReference>
<keyword evidence="3" id="KW-0234">DNA repair</keyword>
<dbReference type="InterPro" id="IPR009187">
    <property type="entry name" value="Prok_Ku"/>
</dbReference>
<evidence type="ECO:0000256" key="1">
    <source>
        <dbReference type="ARBA" id="ARBA00023125"/>
    </source>
</evidence>
<feature type="domain" description="Ku" evidence="6">
    <location>
        <begin position="52"/>
        <end position="180"/>
    </location>
</feature>
<dbReference type="EMBL" id="VLJV01000001">
    <property type="protein sequence ID" value="TWH21987.1"/>
    <property type="molecule type" value="Genomic_DNA"/>
</dbReference>
<dbReference type="SMART" id="SM00559">
    <property type="entry name" value="Ku78"/>
    <property type="match status" value="1"/>
</dbReference>
<keyword evidence="8" id="KW-1185">Reference proteome</keyword>
<dbReference type="PANTHER" id="PTHR41251">
    <property type="entry name" value="NON-HOMOLOGOUS END JOINING PROTEIN KU"/>
    <property type="match status" value="1"/>
</dbReference>
<dbReference type="Pfam" id="PF02735">
    <property type="entry name" value="Ku"/>
    <property type="match status" value="1"/>
</dbReference>
<feature type="compositionally biased region" description="Low complexity" evidence="4">
    <location>
        <begin position="288"/>
        <end position="387"/>
    </location>
</feature>
<evidence type="ECO:0000256" key="3">
    <source>
        <dbReference type="HAMAP-Rule" id="MF_01875"/>
    </source>
</evidence>
<evidence type="ECO:0000259" key="6">
    <source>
        <dbReference type="SMART" id="SM00559"/>
    </source>
</evidence>
<dbReference type="InterPro" id="IPR016194">
    <property type="entry name" value="SPOC-like_C_dom_sf"/>
</dbReference>
<protein>
    <recommendedName>
        <fullName evidence="3">Non-homologous end joining protein Ku</fullName>
    </recommendedName>
</protein>
<evidence type="ECO:0000256" key="2">
    <source>
        <dbReference type="ARBA" id="ARBA00023172"/>
    </source>
</evidence>
<comment type="caution">
    <text evidence="7">The sequence shown here is derived from an EMBL/GenBank/DDBJ whole genome shotgun (WGS) entry which is preliminary data.</text>
</comment>
<keyword evidence="2 3" id="KW-0233">DNA recombination</keyword>
<keyword evidence="5" id="KW-0732">Signal</keyword>
<dbReference type="NCBIfam" id="TIGR02772">
    <property type="entry name" value="Ku_bact"/>
    <property type="match status" value="1"/>
</dbReference>
<feature type="signal peptide" evidence="5">
    <location>
        <begin position="1"/>
        <end position="22"/>
    </location>
</feature>
<sequence length="393" mass="41623">MRVMWKGAVSFGLVTIPIHLYAATESKNVTLRQVHEADGGRIQYKRVCTVDGEEVPYADIAKGYELSDGGMVVLTDKELSELPISTSRSIDVQEFVPLEAIDPIYYDKSYYLEPQKAAVKPYVLLRDALHKSGQVAITKVAIRQRESLAVLRVVSDVMVLTTMLWPDEVREADFPFLREDQPDVRSQEMSMAASLIDSLSDSVFEPEKYQDSYREALLQLIESKVEGKDTTPAPAAKAETEVTDLMSALQASVSAAKEARGAGGDEDSDGSRKTSRSSGDTDEESDSSENGSSKGGSSSRSTPKSTASKSTGTKPTGTKSTAGKSTKTTKSSKSGSSTSKAKSSGSMSGSSSSRSKSGGTKSDGAKSGSSSKSSGSTSGTSRSGSAKSTRKSA</sequence>
<comment type="subunit">
    <text evidence="3">Homodimer. Interacts with LigD.</text>
</comment>
<feature type="chain" id="PRO_5038492828" description="Non-homologous end joining protein Ku" evidence="5">
    <location>
        <begin position="23"/>
        <end position="393"/>
    </location>
</feature>
<comment type="function">
    <text evidence="3">With LigD forms a non-homologous end joining (NHEJ) DNA repair enzyme, which repairs dsDNA breaks with reduced fidelity. Binds linear dsDNA with 5'- and 3'- overhangs but not closed circular dsDNA nor ssDNA. Recruits and stimulates the ligase activity of LigD.</text>
</comment>
<organism evidence="7 8">
    <name type="scientific">Prauserella rugosa</name>
    <dbReference type="NCBI Taxonomy" id="43354"/>
    <lineage>
        <taxon>Bacteria</taxon>
        <taxon>Bacillati</taxon>
        <taxon>Actinomycetota</taxon>
        <taxon>Actinomycetes</taxon>
        <taxon>Pseudonocardiales</taxon>
        <taxon>Pseudonocardiaceae</taxon>
        <taxon>Prauserella</taxon>
    </lineage>
</organism>
<dbReference type="SUPFAM" id="SSF100939">
    <property type="entry name" value="SPOC domain-like"/>
    <property type="match status" value="1"/>
</dbReference>
<reference evidence="7 8" key="1">
    <citation type="submission" date="2019-07" db="EMBL/GenBank/DDBJ databases">
        <title>R&amp;d 2014.</title>
        <authorList>
            <person name="Klenk H.-P."/>
        </authorList>
    </citation>
    <scope>NUCLEOTIDE SEQUENCE [LARGE SCALE GENOMIC DNA]</scope>
    <source>
        <strain evidence="7 8">DSM 43194</strain>
    </source>
</reference>